<dbReference type="Proteomes" id="UP000611554">
    <property type="component" value="Unassembled WGS sequence"/>
</dbReference>
<reference evidence="2" key="1">
    <citation type="journal article" date="2019" name="Int. J. Syst. Evol. Microbiol.">
        <title>The Global Catalogue of Microorganisms (GCM) 10K type strain sequencing project: providing services to taxonomists for standard genome sequencing and annotation.</title>
        <authorList>
            <consortium name="The Broad Institute Genomics Platform"/>
            <consortium name="The Broad Institute Genome Sequencing Center for Infectious Disease"/>
            <person name="Wu L."/>
            <person name="Ma J."/>
        </authorList>
    </citation>
    <scope>NUCLEOTIDE SEQUENCE [LARGE SCALE GENOMIC DNA]</scope>
    <source>
        <strain evidence="2">JCM 3115</strain>
    </source>
</reference>
<organism evidence="1 2">
    <name type="scientific">Streptosporangium pseudovulgare</name>
    <dbReference type="NCBI Taxonomy" id="35765"/>
    <lineage>
        <taxon>Bacteria</taxon>
        <taxon>Bacillati</taxon>
        <taxon>Actinomycetota</taxon>
        <taxon>Actinomycetes</taxon>
        <taxon>Streptosporangiales</taxon>
        <taxon>Streptosporangiaceae</taxon>
        <taxon>Streptosporangium</taxon>
    </lineage>
</organism>
<dbReference type="EMBL" id="BMQJ01000029">
    <property type="protein sequence ID" value="GGQ31419.1"/>
    <property type="molecule type" value="Genomic_DNA"/>
</dbReference>
<evidence type="ECO:0000313" key="2">
    <source>
        <dbReference type="Proteomes" id="UP000611554"/>
    </source>
</evidence>
<accession>A0ABQ2RHK9</accession>
<gene>
    <name evidence="1" type="ORF">GCM10010140_71930</name>
</gene>
<dbReference type="RefSeq" id="WP_189250878.1">
    <property type="nucleotide sequence ID" value="NZ_BMQJ01000029.1"/>
</dbReference>
<evidence type="ECO:0000313" key="1">
    <source>
        <dbReference type="EMBL" id="GGQ31419.1"/>
    </source>
</evidence>
<comment type="caution">
    <text evidence="1">The sequence shown here is derived from an EMBL/GenBank/DDBJ whole genome shotgun (WGS) entry which is preliminary data.</text>
</comment>
<name>A0ABQ2RHK9_9ACTN</name>
<protein>
    <submittedName>
        <fullName evidence="1">Uncharacterized protein</fullName>
    </submittedName>
</protein>
<keyword evidence="2" id="KW-1185">Reference proteome</keyword>
<proteinExistence type="predicted"/>
<sequence length="381" mass="42270">MIRNGGRVRRVPLNPNDLLTEGAAIRLAGDNVIGCETDGASVLLGDAATVIIADPRDGLDVSGVWNSRRFHLHGPFVNDVGVRLFGHPPNSPGWSWSWSRRPEARPVHLLTRLPEGCVYLGVGKPGQAGYTNGCLDYAALTIEPELTPELLDRVRPPAEPETLPNLDWLTCMTASPLEALTRFVEGWIPEAGQDLGDFAAAPWDVPEPLAVFYRLARHRPALLGVQNRLRPPHAWREAHDGLIAFGDENQGGFTWLFDPSRPDPEVWIDQDGYEPRREHQPMSGFLLQFALYEAMMNAPYKALRTDLAAEYVDTLAAALTPVLWEPWRWPNDSTRFYVASGVIAETTDQCHGNTSVWVGAVHRSVLRPLGRLGIPWTKFDG</sequence>